<evidence type="ECO:0000259" key="2">
    <source>
        <dbReference type="PROSITE" id="PS51736"/>
    </source>
</evidence>
<feature type="region of interest" description="Disordered" evidence="1">
    <location>
        <begin position="14"/>
        <end position="35"/>
    </location>
</feature>
<protein>
    <recommendedName>
        <fullName evidence="2">Resolvase/invertase-type recombinase catalytic domain-containing protein</fullName>
    </recommendedName>
</protein>
<evidence type="ECO:0000256" key="1">
    <source>
        <dbReference type="SAM" id="MobiDB-lite"/>
    </source>
</evidence>
<reference evidence="3 4" key="1">
    <citation type="journal article" date="2019" name="Int. J. Syst. Evol. Microbiol.">
        <title>The Global Catalogue of Microorganisms (GCM) 10K type strain sequencing project: providing services to taxonomists for standard genome sequencing and annotation.</title>
        <authorList>
            <consortium name="The Broad Institute Genomics Platform"/>
            <consortium name="The Broad Institute Genome Sequencing Center for Infectious Disease"/>
            <person name="Wu L."/>
            <person name="Ma J."/>
        </authorList>
    </citation>
    <scope>NUCLEOTIDE SEQUENCE [LARGE SCALE GENOMIC DNA]</scope>
    <source>
        <strain evidence="3 4">JCM 16331</strain>
    </source>
</reference>
<proteinExistence type="predicted"/>
<dbReference type="InterPro" id="IPR006119">
    <property type="entry name" value="Resolv_N"/>
</dbReference>
<dbReference type="AlphaFoldDB" id="A0A830GF52"/>
<sequence length="94" mass="10618">MGVFAELEANMTRQRTREGITARQQNEAYHHGPAPLGFEKDDGELIEDGDYHDVVATLEIVQKDELSKRKAAKRLECSRSTIGRALERSELYGL</sequence>
<comment type="caution">
    <text evidence="3">The sequence shown here is derived from an EMBL/GenBank/DDBJ whole genome shotgun (WGS) entry which is preliminary data.</text>
</comment>
<dbReference type="Proteomes" id="UP000608850">
    <property type="component" value="Unassembled WGS sequence"/>
</dbReference>
<dbReference type="EMBL" id="BMOQ01000008">
    <property type="protein sequence ID" value="GGN24958.1"/>
    <property type="molecule type" value="Genomic_DNA"/>
</dbReference>
<gene>
    <name evidence="3" type="ORF">GCM10009021_28530</name>
</gene>
<organism evidence="3 4">
    <name type="scientific">Halarchaeum nitratireducens</name>
    <dbReference type="NCBI Taxonomy" id="489913"/>
    <lineage>
        <taxon>Archaea</taxon>
        <taxon>Methanobacteriati</taxon>
        <taxon>Methanobacteriota</taxon>
        <taxon>Stenosarchaea group</taxon>
        <taxon>Halobacteria</taxon>
        <taxon>Halobacteriales</taxon>
        <taxon>Halobacteriaceae</taxon>
    </lineage>
</organism>
<feature type="domain" description="Resolvase/invertase-type recombinase catalytic" evidence="2">
    <location>
        <begin position="1"/>
        <end position="27"/>
    </location>
</feature>
<keyword evidence="4" id="KW-1185">Reference proteome</keyword>
<name>A0A830GF52_9EURY</name>
<dbReference type="PROSITE" id="PS51736">
    <property type="entry name" value="RECOMBINASES_3"/>
    <property type="match status" value="1"/>
</dbReference>
<evidence type="ECO:0000313" key="3">
    <source>
        <dbReference type="EMBL" id="GGN24958.1"/>
    </source>
</evidence>
<dbReference type="GO" id="GO:0003677">
    <property type="term" value="F:DNA binding"/>
    <property type="evidence" value="ECO:0007669"/>
    <property type="project" value="InterPro"/>
</dbReference>
<dbReference type="GO" id="GO:0000150">
    <property type="term" value="F:DNA strand exchange activity"/>
    <property type="evidence" value="ECO:0007669"/>
    <property type="project" value="InterPro"/>
</dbReference>
<evidence type="ECO:0000313" key="4">
    <source>
        <dbReference type="Proteomes" id="UP000608850"/>
    </source>
</evidence>
<accession>A0A830GF52</accession>